<dbReference type="PANTHER" id="PTHR43791">
    <property type="entry name" value="PERMEASE-RELATED"/>
    <property type="match status" value="1"/>
</dbReference>
<evidence type="ECO:0000313" key="8">
    <source>
        <dbReference type="Proteomes" id="UP000014074"/>
    </source>
</evidence>
<evidence type="ECO:0000256" key="2">
    <source>
        <dbReference type="ARBA" id="ARBA00022448"/>
    </source>
</evidence>
<evidence type="ECO:0000256" key="3">
    <source>
        <dbReference type="ARBA" id="ARBA00022692"/>
    </source>
</evidence>
<keyword evidence="2" id="KW-0813">Transport</keyword>
<evidence type="ECO:0000256" key="4">
    <source>
        <dbReference type="ARBA" id="ARBA00022989"/>
    </source>
</evidence>
<keyword evidence="3 6" id="KW-0812">Transmembrane</keyword>
<keyword evidence="4 6" id="KW-1133">Transmembrane helix</keyword>
<comment type="subcellular location">
    <subcellularLocation>
        <location evidence="1">Membrane</location>
        <topology evidence="1">Multi-pass membrane protein</topology>
    </subcellularLocation>
</comment>
<dbReference type="EMBL" id="KB933141">
    <property type="protein sequence ID" value="EON99648.1"/>
    <property type="molecule type" value="Genomic_DNA"/>
</dbReference>
<feature type="transmembrane region" description="Helical" evidence="6">
    <location>
        <begin position="104"/>
        <end position="122"/>
    </location>
</feature>
<dbReference type="GeneID" id="19325425"/>
<dbReference type="PANTHER" id="PTHR43791:SF40">
    <property type="entry name" value="THIAMINE PATHWAY TRANSPORTER THI73"/>
    <property type="match status" value="1"/>
</dbReference>
<dbReference type="AlphaFoldDB" id="R8BJW6"/>
<dbReference type="RefSeq" id="XP_007915665.1">
    <property type="nucleotide sequence ID" value="XM_007917474.1"/>
</dbReference>
<feature type="transmembrane region" description="Helical" evidence="6">
    <location>
        <begin position="272"/>
        <end position="290"/>
    </location>
</feature>
<evidence type="ECO:0000256" key="1">
    <source>
        <dbReference type="ARBA" id="ARBA00004141"/>
    </source>
</evidence>
<dbReference type="SUPFAM" id="SSF103473">
    <property type="entry name" value="MFS general substrate transporter"/>
    <property type="match status" value="1"/>
</dbReference>
<dbReference type="eggNOG" id="KOG2533">
    <property type="taxonomic scope" value="Eukaryota"/>
</dbReference>
<dbReference type="Proteomes" id="UP000014074">
    <property type="component" value="Unassembled WGS sequence"/>
</dbReference>
<evidence type="ECO:0000313" key="7">
    <source>
        <dbReference type="EMBL" id="EON99648.1"/>
    </source>
</evidence>
<gene>
    <name evidence="7" type="ORF">UCRPA7_4923</name>
</gene>
<accession>R8BJW6</accession>
<name>R8BJW6_PHAM7</name>
<dbReference type="InterPro" id="IPR011701">
    <property type="entry name" value="MFS"/>
</dbReference>
<dbReference type="GO" id="GO:0022857">
    <property type="term" value="F:transmembrane transporter activity"/>
    <property type="evidence" value="ECO:0007669"/>
    <property type="project" value="InterPro"/>
</dbReference>
<evidence type="ECO:0000256" key="5">
    <source>
        <dbReference type="ARBA" id="ARBA00023136"/>
    </source>
</evidence>
<keyword evidence="5 6" id="KW-0472">Membrane</keyword>
<dbReference type="GO" id="GO:0016020">
    <property type="term" value="C:membrane"/>
    <property type="evidence" value="ECO:0007669"/>
    <property type="project" value="UniProtKB-SubCell"/>
</dbReference>
<keyword evidence="8" id="KW-1185">Reference proteome</keyword>
<organism evidence="7 8">
    <name type="scientific">Phaeoacremonium minimum (strain UCR-PA7)</name>
    <name type="common">Esca disease fungus</name>
    <name type="synonym">Togninia minima</name>
    <dbReference type="NCBI Taxonomy" id="1286976"/>
    <lineage>
        <taxon>Eukaryota</taxon>
        <taxon>Fungi</taxon>
        <taxon>Dikarya</taxon>
        <taxon>Ascomycota</taxon>
        <taxon>Pezizomycotina</taxon>
        <taxon>Sordariomycetes</taxon>
        <taxon>Sordariomycetidae</taxon>
        <taxon>Togniniales</taxon>
        <taxon>Togniniaceae</taxon>
        <taxon>Phaeoacremonium</taxon>
    </lineage>
</organism>
<feature type="transmembrane region" description="Helical" evidence="6">
    <location>
        <begin position="142"/>
        <end position="172"/>
    </location>
</feature>
<evidence type="ECO:0000256" key="6">
    <source>
        <dbReference type="SAM" id="Phobius"/>
    </source>
</evidence>
<dbReference type="OrthoDB" id="6730379at2759"/>
<dbReference type="Pfam" id="PF07690">
    <property type="entry name" value="MFS_1"/>
    <property type="match status" value="1"/>
</dbReference>
<dbReference type="Gene3D" id="1.20.1250.20">
    <property type="entry name" value="MFS general substrate transporter like domains"/>
    <property type="match status" value="1"/>
</dbReference>
<feature type="transmembrane region" description="Helical" evidence="6">
    <location>
        <begin position="302"/>
        <end position="324"/>
    </location>
</feature>
<sequence>MFPEQRSHAKLIVLRSIETPLNQKRQLLIKFQSNQWLGDVVHLSAVDFLSAPAAINYANVMGLQDDTGITGNQFSQLALVFYVTYLAFEFPTGYLMQRLPTAKYLGANVALWGLMVALTAAAKNWAALVSLRVLLGCFESAVAPALILLTTMIMFLVFGLITIVVGVLVILIMPDNPMKSSLTHDEKIWAIERLRENKTGVENKHFKAYQVWECFKDPQTWLISLITISSNVPNGALTGNYLTNCIGSSLPILYSYAGANFAGHTKKVTMNAILLMSFCLGNIIGPLTFRDADKPDYLPAKITIVVTTTFACCVTGILMAYYVWENKRRDKLMEGVEHRENSEFFDLTDKENLEFRYRW</sequence>
<dbReference type="KEGG" id="tmn:UCRPA7_4923"/>
<proteinExistence type="predicted"/>
<reference evidence="8" key="1">
    <citation type="journal article" date="2013" name="Genome Announc.">
        <title>Draft genome sequence of the ascomycete Phaeoacremonium aleophilum strain UCR-PA7, a causal agent of the esca disease complex in grapevines.</title>
        <authorList>
            <person name="Blanco-Ulate B."/>
            <person name="Rolshausen P."/>
            <person name="Cantu D."/>
        </authorList>
    </citation>
    <scope>NUCLEOTIDE SEQUENCE [LARGE SCALE GENOMIC DNA]</scope>
    <source>
        <strain evidence="8">UCR-PA7</strain>
    </source>
</reference>
<dbReference type="InterPro" id="IPR036259">
    <property type="entry name" value="MFS_trans_sf"/>
</dbReference>
<dbReference type="HOGENOM" id="CLU_001265_0_5_1"/>
<protein>
    <submittedName>
        <fullName evidence="7">Putative allantoate permease protein</fullName>
    </submittedName>
</protein>